<evidence type="ECO:0000313" key="3">
    <source>
        <dbReference type="EMBL" id="MFC7337865.1"/>
    </source>
</evidence>
<keyword evidence="1 2" id="KW-0732">Signal</keyword>
<evidence type="ECO:0000313" key="4">
    <source>
        <dbReference type="Proteomes" id="UP001596472"/>
    </source>
</evidence>
<dbReference type="InterPro" id="IPR011050">
    <property type="entry name" value="Pectin_lyase_fold/virulence"/>
</dbReference>
<organism evidence="3 4">
    <name type="scientific">Haloferula chungangensis</name>
    <dbReference type="NCBI Taxonomy" id="1048331"/>
    <lineage>
        <taxon>Bacteria</taxon>
        <taxon>Pseudomonadati</taxon>
        <taxon>Verrucomicrobiota</taxon>
        <taxon>Verrucomicrobiia</taxon>
        <taxon>Verrucomicrobiales</taxon>
        <taxon>Verrucomicrobiaceae</taxon>
        <taxon>Haloferula</taxon>
    </lineage>
</organism>
<feature type="signal peptide" evidence="2">
    <location>
        <begin position="1"/>
        <end position="19"/>
    </location>
</feature>
<dbReference type="RefSeq" id="WP_379712566.1">
    <property type="nucleotide sequence ID" value="NZ_JBHTBS010000005.1"/>
</dbReference>
<dbReference type="NCBIfam" id="TIGR02601">
    <property type="entry name" value="autotrns_rpt"/>
    <property type="match status" value="3"/>
</dbReference>
<gene>
    <name evidence="3" type="ORF">ACFQY0_11805</name>
</gene>
<comment type="caution">
    <text evidence="3">The sequence shown here is derived from an EMBL/GenBank/DDBJ whole genome shotgun (WGS) entry which is preliminary data.</text>
</comment>
<sequence length="1400" mass="142716">MNKIVLTIAVSACAPLALGTDYTWTGAAGDGDWNNELNWEDIVANDGVPVDDATAAETGFPSGLSMPAGDRIIFSGSSMPTTNIPAYGGLFDNNANLGANSSPALVLNSGGTISFTHMGRESGIWTNLAPAASRQIFTVGDGAGPAGEVGLTITGTQSMNRHNNGEHIFRVNADGVLTLSSNLGRWGYSALRPASILIDGGTVVMNDDFPTGANSNVNAGAVQFLSTDGTFTANYGGAFPDITSVRGAFGSVFQTDVPDTILLATDNAGTSFTISVADPSYWTGNGGATWDQDTTVNFTTNPKSGALTEGTFAAATASTMTASFADYYIANDTEVDVSVNNITVATGGVSGRAIRFENSALSYTIDSSDANGIADASSVSITQGGTVTLRGTHAYSGPTNVGAGSTLALGDGTMDGFIDNSPIFNEGSLVIDLAGSGTRIAAINGLGTVEKRGDGNLILPATSPYDGPTVVSGGTLTFPGIMQTDSIQVASGATVEFNAAAAQNSIRGNVTISGSGTILKTGASTVVWTNEIATYELDSNAVIDVQEGIFRGGSNANDVWVNNASNLNIGFAGQFQTNEAKVRINSLTGEGLLTNGSGHAYYEPLRIGVANGSGVFDGVIAAGGANSHLIKMGTGSQTLNGSNSFTGFVEVEGGELILNGPNVYTGNTTVGDATFKLGIDGTMTFVPAANNVTNQIVGTGDNTTGVVDLDGAIYIDLTNAAAGVGNSWTLIDPTNLSSVDYDQSTFVVDSPIGYFDYPDGDGIWRLEDGIALWEFDENTGVLSYSVGADARLWVGNDPTNPGLWDQATTANFSINEPSDPLMVSDYTTAQSEFGTIGFADGFFDSGTSIGVTQNVVTIAAGGISGELVEFVNSNLPYTIVSSDDNGISGTTNVNIGGGSVTMVGNHASTGTTTLNGTLIFDTTLGDANYFAALTGNGGIEKVGAGTQTLSGPMSFTGATTVTAGTLVAPGDSSSAVATIAADATLELNFNGRWGEGAATISGGGTLVKLGDGTLDFQALNFAMGSGSLIDVQAGVFKGGSGTNENWTGNLSDLNIAAGAAFTTVEEPVVVDVLTGDGILATGLDHGHYTHLTIGVDGGSGSFGGDVVDHGVWAELGPGLHYGGMHKVGAGTQTFTGDVALHDDITIEEGSVILDVGGSISFFPTANMTTNVVNGGGVGSGSVTINGAINFDLSGADTTTGNTWTILDPTLLGGGVTIGAEAYVTSNLGVFGPTEDPDLVELDAGGFLWSFRVSTVTLSVAPGTPVGFTNWLNSYPDLVDTSENGDEDLDGLENVLEYLFDGNPTVSDAGNPNLPRVDASGDSFVFTFTRNADSTNDTTQIFQYGSDLAGWTDIAVNTDAAPEVVIAAPVNNLETVTVTVAKSSLTDQSLAFGRLAVTLNP</sequence>
<evidence type="ECO:0000256" key="1">
    <source>
        <dbReference type="ARBA" id="ARBA00022729"/>
    </source>
</evidence>
<dbReference type="SUPFAM" id="SSF51126">
    <property type="entry name" value="Pectin lyase-like"/>
    <property type="match status" value="1"/>
</dbReference>
<keyword evidence="4" id="KW-1185">Reference proteome</keyword>
<feature type="chain" id="PRO_5045182018" evidence="2">
    <location>
        <begin position="20"/>
        <end position="1400"/>
    </location>
</feature>
<dbReference type="Proteomes" id="UP001596472">
    <property type="component" value="Unassembled WGS sequence"/>
</dbReference>
<accession>A0ABW2L8K3</accession>
<protein>
    <submittedName>
        <fullName evidence="3">Beta strand repeat-containing protein</fullName>
    </submittedName>
</protein>
<reference evidence="4" key="1">
    <citation type="journal article" date="2019" name="Int. J. Syst. Evol. Microbiol.">
        <title>The Global Catalogue of Microorganisms (GCM) 10K type strain sequencing project: providing services to taxonomists for standard genome sequencing and annotation.</title>
        <authorList>
            <consortium name="The Broad Institute Genomics Platform"/>
            <consortium name="The Broad Institute Genome Sequencing Center for Infectious Disease"/>
            <person name="Wu L."/>
            <person name="Ma J."/>
        </authorList>
    </citation>
    <scope>NUCLEOTIDE SEQUENCE [LARGE SCALE GENOMIC DNA]</scope>
    <source>
        <strain evidence="4">CGMCC 4.1467</strain>
    </source>
</reference>
<proteinExistence type="predicted"/>
<dbReference type="Pfam" id="PF12951">
    <property type="entry name" value="PATR"/>
    <property type="match status" value="4"/>
</dbReference>
<evidence type="ECO:0000256" key="2">
    <source>
        <dbReference type="SAM" id="SignalP"/>
    </source>
</evidence>
<name>A0ABW2L8K3_9BACT</name>
<dbReference type="EMBL" id="JBHTBS010000005">
    <property type="protein sequence ID" value="MFC7337865.1"/>
    <property type="molecule type" value="Genomic_DNA"/>
</dbReference>
<dbReference type="InterPro" id="IPR013425">
    <property type="entry name" value="Autotrns_rpt"/>
</dbReference>